<evidence type="ECO:0000313" key="7">
    <source>
        <dbReference type="Proteomes" id="UP000464620"/>
    </source>
</evidence>
<dbReference type="GO" id="GO:0006508">
    <property type="term" value="P:proteolysis"/>
    <property type="evidence" value="ECO:0007669"/>
    <property type="project" value="UniProtKB-KW"/>
</dbReference>
<evidence type="ECO:0000259" key="5">
    <source>
        <dbReference type="Pfam" id="PF02902"/>
    </source>
</evidence>
<evidence type="ECO:0000313" key="6">
    <source>
        <dbReference type="EMBL" id="QHN78951.1"/>
    </source>
</evidence>
<evidence type="ECO:0000256" key="1">
    <source>
        <dbReference type="ARBA" id="ARBA00005234"/>
    </source>
</evidence>
<dbReference type="Gene3D" id="3.40.395.10">
    <property type="entry name" value="Adenoviral Proteinase, Chain A"/>
    <property type="match status" value="1"/>
</dbReference>
<accession>A0A6B9VE54</accession>
<dbReference type="GO" id="GO:0008234">
    <property type="term" value="F:cysteine-type peptidase activity"/>
    <property type="evidence" value="ECO:0007669"/>
    <property type="project" value="InterPro"/>
</dbReference>
<evidence type="ECO:0000256" key="4">
    <source>
        <dbReference type="SAM" id="MobiDB-lite"/>
    </source>
</evidence>
<dbReference type="AlphaFoldDB" id="A0A6B9VE54"/>
<reference evidence="6 7" key="1">
    <citation type="submission" date="2020-01" db="EMBL/GenBank/DDBJ databases">
        <title>Genome sequence of Arachis hypogaea, cultivar Shitouqi.</title>
        <authorList>
            <person name="Zhuang W."/>
            <person name="Chen H."/>
            <person name="Varshney R."/>
            <person name="Wang D."/>
            <person name="Ming R."/>
        </authorList>
    </citation>
    <scope>NUCLEOTIDE SEQUENCE [LARGE SCALE GENOMIC DNA]</scope>
    <source>
        <tissue evidence="6">Young leaf</tissue>
    </source>
</reference>
<comment type="similarity">
    <text evidence="1">Belongs to the peptidase C48 family.</text>
</comment>
<dbReference type="Proteomes" id="UP000464620">
    <property type="component" value="Chromosome B09"/>
</dbReference>
<dbReference type="EMBL" id="CP031001">
    <property type="protein sequence ID" value="QHN78951.1"/>
    <property type="molecule type" value="Genomic_DNA"/>
</dbReference>
<feature type="compositionally biased region" description="Basic residues" evidence="4">
    <location>
        <begin position="82"/>
        <end position="95"/>
    </location>
</feature>
<keyword evidence="2 6" id="KW-0645">Protease</keyword>
<keyword evidence="3" id="KW-0378">Hydrolase</keyword>
<dbReference type="InterPro" id="IPR038765">
    <property type="entry name" value="Papain-like_cys_pep_sf"/>
</dbReference>
<feature type="domain" description="Ubiquitin-like protease family profile" evidence="5">
    <location>
        <begin position="289"/>
        <end position="401"/>
    </location>
</feature>
<protein>
    <submittedName>
        <fullName evidence="6">Ulp1 protease family, carboxy-terminal domain protein</fullName>
    </submittedName>
</protein>
<sequence>MSAAYLSEPMSIQASPLPVLDPPVPVLQTCPCWNGIPSKRRLRPEDFQQDDLISQETDPSQHHDPTYAPTLDANFSMDHMPFRSKRSKRAPRNRRSARDKTQPKIPHNLVDLTGEREWQSRRPHHPRSKLPRRSNCLQKHYNYLTLVCSDGVVHESALLCMNADKIPKAFNLAFVPTRSMDLTGVELAVNSKDHPKRFGDSNVIRQQLAPPCFCFVTHLSSDYAKSDQRVITIVATMLSKTSSQHQWFMPTMIRQDALQGTRMTQANMDVVVSKHMRCKVDKVTEVFATNRSFQPMWTDGHWYLMVVDVRRQRLMYFDSFKYPMETESRKLAMTQVTLHLESLTIGPKWLSKTTAERPRFSSYPFEELVVPQQHRLSMDCGVWVLQWIIRGALWAIHSVTTVNDQTRMRIAVDFVLRSHNAKIIDVVEKAMTFWRKKVTSSQRGRKR</sequence>
<evidence type="ECO:0000256" key="2">
    <source>
        <dbReference type="ARBA" id="ARBA00022670"/>
    </source>
</evidence>
<dbReference type="InterPro" id="IPR003653">
    <property type="entry name" value="Peptidase_C48_C"/>
</dbReference>
<gene>
    <name evidence="6" type="ORF">DS421_19g665880</name>
</gene>
<dbReference type="Pfam" id="PF02902">
    <property type="entry name" value="Peptidase_C48"/>
    <property type="match status" value="1"/>
</dbReference>
<dbReference type="SUPFAM" id="SSF54001">
    <property type="entry name" value="Cysteine proteinases"/>
    <property type="match status" value="1"/>
</dbReference>
<organism evidence="6 7">
    <name type="scientific">Arachis hypogaea</name>
    <name type="common">Peanut</name>
    <dbReference type="NCBI Taxonomy" id="3818"/>
    <lineage>
        <taxon>Eukaryota</taxon>
        <taxon>Viridiplantae</taxon>
        <taxon>Streptophyta</taxon>
        <taxon>Embryophyta</taxon>
        <taxon>Tracheophyta</taxon>
        <taxon>Spermatophyta</taxon>
        <taxon>Magnoliopsida</taxon>
        <taxon>eudicotyledons</taxon>
        <taxon>Gunneridae</taxon>
        <taxon>Pentapetalae</taxon>
        <taxon>rosids</taxon>
        <taxon>fabids</taxon>
        <taxon>Fabales</taxon>
        <taxon>Fabaceae</taxon>
        <taxon>Papilionoideae</taxon>
        <taxon>50 kb inversion clade</taxon>
        <taxon>dalbergioids sensu lato</taxon>
        <taxon>Dalbergieae</taxon>
        <taxon>Pterocarpus clade</taxon>
        <taxon>Arachis</taxon>
    </lineage>
</organism>
<proteinExistence type="inferred from homology"/>
<feature type="region of interest" description="Disordered" evidence="4">
    <location>
        <begin position="112"/>
        <end position="131"/>
    </location>
</feature>
<evidence type="ECO:0000256" key="3">
    <source>
        <dbReference type="ARBA" id="ARBA00022801"/>
    </source>
</evidence>
<feature type="compositionally biased region" description="Basic residues" evidence="4">
    <location>
        <begin position="121"/>
        <end position="131"/>
    </location>
</feature>
<name>A0A6B9VE54_ARAHY</name>
<feature type="region of interest" description="Disordered" evidence="4">
    <location>
        <begin position="54"/>
        <end position="107"/>
    </location>
</feature>